<evidence type="ECO:0000256" key="1">
    <source>
        <dbReference type="SAM" id="SignalP"/>
    </source>
</evidence>
<dbReference type="EMBL" id="CP106795">
    <property type="protein sequence ID" value="UXY36632.1"/>
    <property type="molecule type" value="Genomic_DNA"/>
</dbReference>
<evidence type="ECO:0000313" key="2">
    <source>
        <dbReference type="EMBL" id="UXY36632.1"/>
    </source>
</evidence>
<name>A0ABY6EQF0_9ACTN</name>
<reference evidence="2" key="1">
    <citation type="submission" date="2022-10" db="EMBL/GenBank/DDBJ databases">
        <authorList>
            <person name="Mo P."/>
        </authorList>
    </citation>
    <scope>NUCLEOTIDE SEQUENCE</scope>
    <source>
        <strain evidence="2">HUAS 14-6</strain>
    </source>
</reference>
<evidence type="ECO:0008006" key="4">
    <source>
        <dbReference type="Google" id="ProtNLM"/>
    </source>
</evidence>
<keyword evidence="3" id="KW-1185">Reference proteome</keyword>
<dbReference type="RefSeq" id="WP_143611177.1">
    <property type="nucleotide sequence ID" value="NZ_CP106795.1"/>
</dbReference>
<gene>
    <name evidence="2" type="ORF">N8I86_19025</name>
</gene>
<dbReference type="Proteomes" id="UP001060733">
    <property type="component" value="Chromosome"/>
</dbReference>
<keyword evidence="1" id="KW-0732">Signal</keyword>
<protein>
    <recommendedName>
        <fullName evidence="4">Secreted protein</fullName>
    </recommendedName>
</protein>
<feature type="chain" id="PRO_5046054482" description="Secreted protein" evidence="1">
    <location>
        <begin position="33"/>
        <end position="147"/>
    </location>
</feature>
<feature type="signal peptide" evidence="1">
    <location>
        <begin position="1"/>
        <end position="32"/>
    </location>
</feature>
<evidence type="ECO:0000313" key="3">
    <source>
        <dbReference type="Proteomes" id="UP001060733"/>
    </source>
</evidence>
<proteinExistence type="predicted"/>
<accession>A0ABY6EQF0</accession>
<organism evidence="2 3">
    <name type="scientific">Streptomyces albidocamelliae</name>
    <dbReference type="NCBI Taxonomy" id="2981135"/>
    <lineage>
        <taxon>Bacteria</taxon>
        <taxon>Bacillati</taxon>
        <taxon>Actinomycetota</taxon>
        <taxon>Actinomycetes</taxon>
        <taxon>Kitasatosporales</taxon>
        <taxon>Streptomycetaceae</taxon>
        <taxon>Streptomyces</taxon>
    </lineage>
</organism>
<sequence length="147" mass="15446">MTRAAVRQRLTAAVTAGVAILAVPLAASPAQAAPVTVNVTYVHRHYDVQFKGTVSPDGPTGYTIKGTFNARCAAGALTTQYVTFGYGPASKGWFWKTLSCDSDDLPAHMEIRGNRPAGDKIDLQVGATSGVGNIYQYGDKVVADIGN</sequence>